<feature type="transmembrane region" description="Helical" evidence="1">
    <location>
        <begin position="104"/>
        <end position="124"/>
    </location>
</feature>
<dbReference type="PIRSF" id="PIRSF026166">
    <property type="entry name" value="UCP026166"/>
    <property type="match status" value="1"/>
</dbReference>
<dbReference type="PANTHER" id="PTHR18640:SF5">
    <property type="entry name" value="SODIUM_BILE ACID COTRANSPORTER 7"/>
    <property type="match status" value="1"/>
</dbReference>
<dbReference type="Proteomes" id="UP000032679">
    <property type="component" value="Unassembled WGS sequence"/>
</dbReference>
<dbReference type="Gene3D" id="1.20.1530.20">
    <property type="match status" value="1"/>
</dbReference>
<evidence type="ECO:0000313" key="2">
    <source>
        <dbReference type="EMBL" id="GAN55741.1"/>
    </source>
</evidence>
<keyword evidence="1" id="KW-0472">Membrane</keyword>
<dbReference type="STRING" id="1231623.Tasa_058_015"/>
<keyword evidence="1" id="KW-1133">Transmembrane helix</keyword>
<dbReference type="InterPro" id="IPR016833">
    <property type="entry name" value="Put_Na-Bile_cotransptr"/>
</dbReference>
<comment type="caution">
    <text evidence="2">The sequence shown here is derived from an EMBL/GenBank/DDBJ whole genome shotgun (WGS) entry which is preliminary data.</text>
</comment>
<feature type="transmembrane region" description="Helical" evidence="1">
    <location>
        <begin position="71"/>
        <end position="92"/>
    </location>
</feature>
<organism evidence="2 3">
    <name type="scientific">Tanticharoenia sakaeratensis NBRC 103193</name>
    <dbReference type="NCBI Taxonomy" id="1231623"/>
    <lineage>
        <taxon>Bacteria</taxon>
        <taxon>Pseudomonadati</taxon>
        <taxon>Pseudomonadota</taxon>
        <taxon>Alphaproteobacteria</taxon>
        <taxon>Acetobacterales</taxon>
        <taxon>Acetobacteraceae</taxon>
        <taxon>Tanticharoenia</taxon>
    </lineage>
</organism>
<protein>
    <recommendedName>
        <fullName evidence="4">Bile acid:sodium symporter</fullName>
    </recommendedName>
</protein>
<evidence type="ECO:0000313" key="3">
    <source>
        <dbReference type="Proteomes" id="UP000032679"/>
    </source>
</evidence>
<proteinExistence type="predicted"/>
<evidence type="ECO:0000256" key="1">
    <source>
        <dbReference type="SAM" id="Phobius"/>
    </source>
</evidence>
<dbReference type="GO" id="GO:0005886">
    <property type="term" value="C:plasma membrane"/>
    <property type="evidence" value="ECO:0007669"/>
    <property type="project" value="TreeGrafter"/>
</dbReference>
<dbReference type="Pfam" id="PF13593">
    <property type="entry name" value="SBF_like"/>
    <property type="match status" value="1"/>
</dbReference>
<sequence>MAARRKLPLDPFLIALICAIALASELPCYGAGALWLQRLTTVCIFVMFFLQGARLERHAVIDAMRAWELQGMVLLSTFALFPLIGIAVRAVAPTLIAPPLWDGLLFLCCLPSTVQSSIALTSIAGGNVAAAICAATISNIVGIIATPVLVGLVLHRHGLFSGHAIVDVALQLLLPFVLGQVLQPWVGPAARRHKALLSLTDRGSIVLVVYTAFSGAVVEGIWHRLSALALVGMAIVAAALLAAVLGLTTLACRLRGLSRADQIAVVLCGSKKSLASGVPMANVIFPPATVGVVVLPVMLYHQIQLFTCTMLARRWQREMEAQAVARDGVPARA</sequence>
<feature type="transmembrane region" description="Helical" evidence="1">
    <location>
        <begin position="160"/>
        <end position="182"/>
    </location>
</feature>
<dbReference type="RefSeq" id="WP_048851166.1">
    <property type="nucleotide sequence ID" value="NZ_BALE01000058.1"/>
</dbReference>
<dbReference type="InterPro" id="IPR038770">
    <property type="entry name" value="Na+/solute_symporter_sf"/>
</dbReference>
<dbReference type="PANTHER" id="PTHR18640">
    <property type="entry name" value="SOLUTE CARRIER FAMILY 10 MEMBER 7"/>
    <property type="match status" value="1"/>
</dbReference>
<gene>
    <name evidence="2" type="ORF">Tasa_058_015</name>
</gene>
<evidence type="ECO:0008006" key="4">
    <source>
        <dbReference type="Google" id="ProtNLM"/>
    </source>
</evidence>
<reference evidence="2 3" key="1">
    <citation type="submission" date="2012-10" db="EMBL/GenBank/DDBJ databases">
        <title>Genome sequencing of Tanticharoenia sakaeratensis NBRC 103193.</title>
        <authorList>
            <person name="Azuma Y."/>
            <person name="Hadano H."/>
            <person name="Hirakawa H."/>
            <person name="Matsushita K."/>
        </authorList>
    </citation>
    <scope>NUCLEOTIDE SEQUENCE [LARGE SCALE GENOMIC DNA]</scope>
    <source>
        <strain evidence="2 3">NBRC 103193</strain>
    </source>
</reference>
<keyword evidence="1" id="KW-0812">Transmembrane</keyword>
<feature type="transmembrane region" description="Helical" evidence="1">
    <location>
        <begin position="33"/>
        <end position="50"/>
    </location>
</feature>
<dbReference type="EMBL" id="BALE01000058">
    <property type="protein sequence ID" value="GAN55741.1"/>
    <property type="molecule type" value="Genomic_DNA"/>
</dbReference>
<dbReference type="AlphaFoldDB" id="A0A0D6MQN5"/>
<name>A0A0D6MQN5_9PROT</name>
<feature type="transmembrane region" description="Helical" evidence="1">
    <location>
        <begin position="203"/>
        <end position="222"/>
    </location>
</feature>
<keyword evidence="3" id="KW-1185">Reference proteome</keyword>
<feature type="transmembrane region" description="Helical" evidence="1">
    <location>
        <begin position="228"/>
        <end position="252"/>
    </location>
</feature>
<accession>A0A0D6MQN5</accession>
<dbReference type="OrthoDB" id="9792271at2"/>
<feature type="transmembrane region" description="Helical" evidence="1">
    <location>
        <begin position="131"/>
        <end position="154"/>
    </location>
</feature>